<evidence type="ECO:0000313" key="2">
    <source>
        <dbReference type="Proteomes" id="UP000738376"/>
    </source>
</evidence>
<gene>
    <name evidence="1" type="ORF">HC246_11750</name>
</gene>
<dbReference type="Proteomes" id="UP000738376">
    <property type="component" value="Unassembled WGS sequence"/>
</dbReference>
<protein>
    <submittedName>
        <fullName evidence="1">Uncharacterized protein</fullName>
    </submittedName>
</protein>
<name>A0ABX1LRB4_9CYAN</name>
<dbReference type="EMBL" id="JAAVJL010000001">
    <property type="protein sequence ID" value="NMF58673.1"/>
    <property type="molecule type" value="Genomic_DNA"/>
</dbReference>
<evidence type="ECO:0000313" key="1">
    <source>
        <dbReference type="EMBL" id="NMF58673.1"/>
    </source>
</evidence>
<sequence>MNNNNPYLNNRKFRHISMGWIGYCVSISGKDVFLFIPEQDRIACIGKGDLIEIR</sequence>
<proteinExistence type="predicted"/>
<keyword evidence="2" id="KW-1185">Reference proteome</keyword>
<accession>A0ABX1LRB4</accession>
<comment type="caution">
    <text evidence="1">The sequence shown here is derived from an EMBL/GenBank/DDBJ whole genome shotgun (WGS) entry which is preliminary data.</text>
</comment>
<organism evidence="1 2">
    <name type="scientific">Pseudanabaena yagii GIHE-NHR1</name>
    <dbReference type="NCBI Taxonomy" id="2722753"/>
    <lineage>
        <taxon>Bacteria</taxon>
        <taxon>Bacillati</taxon>
        <taxon>Cyanobacteriota</taxon>
        <taxon>Cyanophyceae</taxon>
        <taxon>Pseudanabaenales</taxon>
        <taxon>Pseudanabaenaceae</taxon>
        <taxon>Pseudanabaena</taxon>
        <taxon>Pseudanabaena yagii</taxon>
    </lineage>
</organism>
<reference evidence="1 2" key="1">
    <citation type="submission" date="2020-03" db="EMBL/GenBank/DDBJ databases">
        <title>Draft Genome Sequence of 2-Methylisoborneol Producing Pseudanabaena yagii Strain GIHE-NHR1 Isolated from North Han River in South Korea.</title>
        <authorList>
            <person name="Jeong J."/>
        </authorList>
    </citation>
    <scope>NUCLEOTIDE SEQUENCE [LARGE SCALE GENOMIC DNA]</scope>
    <source>
        <strain evidence="1 2">GIHE-NHR1</strain>
    </source>
</reference>
<dbReference type="RefSeq" id="WP_169363547.1">
    <property type="nucleotide sequence ID" value="NZ_JAAVJL010000001.1"/>
</dbReference>